<reference evidence="2" key="1">
    <citation type="journal article" date="2019" name="Sci. Rep.">
        <title>Draft genome of Tanacetum cinerariifolium, the natural source of mosquito coil.</title>
        <authorList>
            <person name="Yamashiro T."/>
            <person name="Shiraishi A."/>
            <person name="Satake H."/>
            <person name="Nakayama K."/>
        </authorList>
    </citation>
    <scope>NUCLEOTIDE SEQUENCE</scope>
</reference>
<feature type="non-terminal residue" evidence="2">
    <location>
        <position position="50"/>
    </location>
</feature>
<protein>
    <submittedName>
        <fullName evidence="2">Uncharacterized protein</fullName>
    </submittedName>
</protein>
<evidence type="ECO:0000256" key="1">
    <source>
        <dbReference type="SAM" id="MobiDB-lite"/>
    </source>
</evidence>
<dbReference type="AlphaFoldDB" id="A0A699T4M7"/>
<proteinExistence type="predicted"/>
<accession>A0A699T4M7</accession>
<sequence length="50" mass="5262">MDLFAFIHHADPTKRVRKKRKAADGASGSGFPPKKLKEDHGASGDVGAGT</sequence>
<dbReference type="EMBL" id="BKCJ011213934">
    <property type="protein sequence ID" value="GFD04770.1"/>
    <property type="molecule type" value="Genomic_DNA"/>
</dbReference>
<organism evidence="2">
    <name type="scientific">Tanacetum cinerariifolium</name>
    <name type="common">Dalmatian daisy</name>
    <name type="synonym">Chrysanthemum cinerariifolium</name>
    <dbReference type="NCBI Taxonomy" id="118510"/>
    <lineage>
        <taxon>Eukaryota</taxon>
        <taxon>Viridiplantae</taxon>
        <taxon>Streptophyta</taxon>
        <taxon>Embryophyta</taxon>
        <taxon>Tracheophyta</taxon>
        <taxon>Spermatophyta</taxon>
        <taxon>Magnoliopsida</taxon>
        <taxon>eudicotyledons</taxon>
        <taxon>Gunneridae</taxon>
        <taxon>Pentapetalae</taxon>
        <taxon>asterids</taxon>
        <taxon>campanulids</taxon>
        <taxon>Asterales</taxon>
        <taxon>Asteraceae</taxon>
        <taxon>Asteroideae</taxon>
        <taxon>Anthemideae</taxon>
        <taxon>Anthemidinae</taxon>
        <taxon>Tanacetum</taxon>
    </lineage>
</organism>
<comment type="caution">
    <text evidence="2">The sequence shown here is derived from an EMBL/GenBank/DDBJ whole genome shotgun (WGS) entry which is preliminary data.</text>
</comment>
<evidence type="ECO:0000313" key="2">
    <source>
        <dbReference type="EMBL" id="GFD04770.1"/>
    </source>
</evidence>
<gene>
    <name evidence="2" type="ORF">Tci_876739</name>
</gene>
<name>A0A699T4M7_TANCI</name>
<feature type="region of interest" description="Disordered" evidence="1">
    <location>
        <begin position="11"/>
        <end position="50"/>
    </location>
</feature>